<keyword evidence="6" id="KW-0255">Endonuclease</keyword>
<feature type="compositionally biased region" description="Polar residues" evidence="8">
    <location>
        <begin position="121"/>
        <end position="137"/>
    </location>
</feature>
<feature type="compositionally biased region" description="Polar residues" evidence="8">
    <location>
        <begin position="35"/>
        <end position="48"/>
    </location>
</feature>
<dbReference type="PANTHER" id="PTHR10642">
    <property type="entry name" value="RIBONUCLEASE H1"/>
    <property type="match status" value="1"/>
</dbReference>
<protein>
    <recommendedName>
        <fullName evidence="3">ribonuclease H</fullName>
        <ecNumber evidence="3">3.1.26.4</ecNumber>
    </recommendedName>
</protein>
<dbReference type="OrthoDB" id="407198at2759"/>
<comment type="catalytic activity">
    <reaction evidence="1">
        <text>Endonucleolytic cleavage to 5'-phosphomonoester.</text>
        <dbReference type="EC" id="3.1.26.4"/>
    </reaction>
</comment>
<dbReference type="GO" id="GO:0003676">
    <property type="term" value="F:nucleic acid binding"/>
    <property type="evidence" value="ECO:0007669"/>
    <property type="project" value="InterPro"/>
</dbReference>
<evidence type="ECO:0000313" key="10">
    <source>
        <dbReference type="EMBL" id="CAI5440549.1"/>
    </source>
</evidence>
<name>A0A9P1I8E3_9PELO</name>
<evidence type="ECO:0000256" key="1">
    <source>
        <dbReference type="ARBA" id="ARBA00000077"/>
    </source>
</evidence>
<gene>
    <name evidence="10" type="ORF">CAMP_LOCUS3186</name>
</gene>
<dbReference type="GO" id="GO:0046872">
    <property type="term" value="F:metal ion binding"/>
    <property type="evidence" value="ECO:0007669"/>
    <property type="project" value="UniProtKB-KW"/>
</dbReference>
<feature type="compositionally biased region" description="Basic and acidic residues" evidence="8">
    <location>
        <begin position="138"/>
        <end position="150"/>
    </location>
</feature>
<dbReference type="AlphaFoldDB" id="A0A9P1I8E3"/>
<dbReference type="GO" id="GO:0043137">
    <property type="term" value="P:DNA replication, removal of RNA primer"/>
    <property type="evidence" value="ECO:0007669"/>
    <property type="project" value="TreeGrafter"/>
</dbReference>
<dbReference type="InterPro" id="IPR050092">
    <property type="entry name" value="RNase_H"/>
</dbReference>
<evidence type="ECO:0000256" key="7">
    <source>
        <dbReference type="ARBA" id="ARBA00022801"/>
    </source>
</evidence>
<keyword evidence="4" id="KW-0540">Nuclease</keyword>
<proteinExistence type="inferred from homology"/>
<comment type="similarity">
    <text evidence="2">Belongs to the RNase H family.</text>
</comment>
<evidence type="ECO:0000256" key="8">
    <source>
        <dbReference type="SAM" id="MobiDB-lite"/>
    </source>
</evidence>
<dbReference type="Gene3D" id="3.30.420.10">
    <property type="entry name" value="Ribonuclease H-like superfamily/Ribonuclease H"/>
    <property type="match status" value="1"/>
</dbReference>
<organism evidence="10 11">
    <name type="scientific">Caenorhabditis angaria</name>
    <dbReference type="NCBI Taxonomy" id="860376"/>
    <lineage>
        <taxon>Eukaryota</taxon>
        <taxon>Metazoa</taxon>
        <taxon>Ecdysozoa</taxon>
        <taxon>Nematoda</taxon>
        <taxon>Chromadorea</taxon>
        <taxon>Rhabditida</taxon>
        <taxon>Rhabditina</taxon>
        <taxon>Rhabditomorpha</taxon>
        <taxon>Rhabditoidea</taxon>
        <taxon>Rhabditidae</taxon>
        <taxon>Peloderinae</taxon>
        <taxon>Caenorhabditis</taxon>
    </lineage>
</organism>
<feature type="domain" description="RNase H type-1" evidence="9">
    <location>
        <begin position="169"/>
        <end position="304"/>
    </location>
</feature>
<evidence type="ECO:0000259" key="9">
    <source>
        <dbReference type="PROSITE" id="PS50879"/>
    </source>
</evidence>
<evidence type="ECO:0000256" key="2">
    <source>
        <dbReference type="ARBA" id="ARBA00005300"/>
    </source>
</evidence>
<dbReference type="SUPFAM" id="SSF53098">
    <property type="entry name" value="Ribonuclease H-like"/>
    <property type="match status" value="1"/>
</dbReference>
<evidence type="ECO:0000256" key="3">
    <source>
        <dbReference type="ARBA" id="ARBA00012180"/>
    </source>
</evidence>
<dbReference type="Proteomes" id="UP001152747">
    <property type="component" value="Unassembled WGS sequence"/>
</dbReference>
<dbReference type="PROSITE" id="PS50879">
    <property type="entry name" value="RNASE_H_1"/>
    <property type="match status" value="1"/>
</dbReference>
<feature type="compositionally biased region" description="Basic and acidic residues" evidence="8">
    <location>
        <begin position="110"/>
        <end position="120"/>
    </location>
</feature>
<accession>A0A9P1I8E3</accession>
<keyword evidence="5" id="KW-0479">Metal-binding</keyword>
<keyword evidence="11" id="KW-1185">Reference proteome</keyword>
<keyword evidence="7" id="KW-0378">Hydrolase</keyword>
<sequence>MFRWFRNFGVFLRKPRGAARNSLQSERRTRSESSVTYGYRSSSYESCVSRTSGTTRSSVTTRSSEPTRSSCGKSTRSSEPTTTRSSCGKSTKSSRSQSRYRSPSPNPSRQPRERGRDRTQRNNINAQSTVLSPTNRSGKLDRSRSKSHETNFLDRMKNANHDVWNEKIPKGTHVIYTDGSYLKWEGKSGIGIFMGPDHPLNRSQKIRGAIQNNQYAEFLAVKTALENLRNWEGYHENDPVIVRTDNRNVIVALKNRDFSQFSGIAKEILDICEELSKVEFQHVYAHEGDPGNEMADVFAGMGSSKRDPWYGGCHRSSETRERNRKRSKSNDPEFIRDNSLAVETRHSL</sequence>
<dbReference type="PANTHER" id="PTHR10642:SF26">
    <property type="entry name" value="RIBONUCLEASE H1"/>
    <property type="match status" value="1"/>
</dbReference>
<feature type="compositionally biased region" description="Low complexity" evidence="8">
    <location>
        <begin position="49"/>
        <end position="109"/>
    </location>
</feature>
<dbReference type="GO" id="GO:0004523">
    <property type="term" value="F:RNA-DNA hybrid ribonuclease activity"/>
    <property type="evidence" value="ECO:0007669"/>
    <property type="project" value="UniProtKB-EC"/>
</dbReference>
<feature type="region of interest" description="Disordered" evidence="8">
    <location>
        <begin position="309"/>
        <end position="338"/>
    </location>
</feature>
<comment type="caution">
    <text evidence="10">The sequence shown here is derived from an EMBL/GenBank/DDBJ whole genome shotgun (WGS) entry which is preliminary data.</text>
</comment>
<evidence type="ECO:0000256" key="4">
    <source>
        <dbReference type="ARBA" id="ARBA00022722"/>
    </source>
</evidence>
<evidence type="ECO:0000313" key="11">
    <source>
        <dbReference type="Proteomes" id="UP001152747"/>
    </source>
</evidence>
<dbReference type="InterPro" id="IPR002156">
    <property type="entry name" value="RNaseH_domain"/>
</dbReference>
<feature type="region of interest" description="Disordered" evidence="8">
    <location>
        <begin position="18"/>
        <end position="150"/>
    </location>
</feature>
<evidence type="ECO:0000256" key="5">
    <source>
        <dbReference type="ARBA" id="ARBA00022723"/>
    </source>
</evidence>
<reference evidence="10" key="1">
    <citation type="submission" date="2022-11" db="EMBL/GenBank/DDBJ databases">
        <authorList>
            <person name="Kikuchi T."/>
        </authorList>
    </citation>
    <scope>NUCLEOTIDE SEQUENCE</scope>
    <source>
        <strain evidence="10">PS1010</strain>
    </source>
</reference>
<dbReference type="InterPro" id="IPR036397">
    <property type="entry name" value="RNaseH_sf"/>
</dbReference>
<evidence type="ECO:0000256" key="6">
    <source>
        <dbReference type="ARBA" id="ARBA00022759"/>
    </source>
</evidence>
<dbReference type="Pfam" id="PF00075">
    <property type="entry name" value="RNase_H"/>
    <property type="match status" value="1"/>
</dbReference>
<dbReference type="EC" id="3.1.26.4" evidence="3"/>
<dbReference type="InterPro" id="IPR012337">
    <property type="entry name" value="RNaseH-like_sf"/>
</dbReference>
<dbReference type="EMBL" id="CANHGI010000002">
    <property type="protein sequence ID" value="CAI5440549.1"/>
    <property type="molecule type" value="Genomic_DNA"/>
</dbReference>